<dbReference type="InterPro" id="IPR000679">
    <property type="entry name" value="Znf_GATA"/>
</dbReference>
<dbReference type="CDD" id="cd00202">
    <property type="entry name" value="ZnF_GATA"/>
    <property type="match status" value="1"/>
</dbReference>
<feature type="compositionally biased region" description="Polar residues" evidence="5">
    <location>
        <begin position="102"/>
        <end position="119"/>
    </location>
</feature>
<dbReference type="SUPFAM" id="SSF57716">
    <property type="entry name" value="Glucocorticoid receptor-like (DNA-binding domain)"/>
    <property type="match status" value="1"/>
</dbReference>
<name>F0XU66_GROCL</name>
<dbReference type="GO" id="GO:0043565">
    <property type="term" value="F:sequence-specific DNA binding"/>
    <property type="evidence" value="ECO:0007669"/>
    <property type="project" value="InterPro"/>
</dbReference>
<feature type="compositionally biased region" description="Basic and acidic residues" evidence="5">
    <location>
        <begin position="333"/>
        <end position="345"/>
    </location>
</feature>
<dbReference type="PANTHER" id="PTHR47255">
    <property type="entry name" value="GATA TRANSCRIPTION FACTOR 22-RELATED"/>
    <property type="match status" value="1"/>
</dbReference>
<dbReference type="PROSITE" id="PS50114">
    <property type="entry name" value="GATA_ZN_FINGER_2"/>
    <property type="match status" value="1"/>
</dbReference>
<evidence type="ECO:0000256" key="2">
    <source>
        <dbReference type="ARBA" id="ARBA00022771"/>
    </source>
</evidence>
<evidence type="ECO:0000256" key="1">
    <source>
        <dbReference type="ARBA" id="ARBA00022723"/>
    </source>
</evidence>
<dbReference type="Pfam" id="PF00320">
    <property type="entry name" value="GATA"/>
    <property type="match status" value="1"/>
</dbReference>
<dbReference type="Gene3D" id="3.30.50.10">
    <property type="entry name" value="Erythroid Transcription Factor GATA-1, subunit A"/>
    <property type="match status" value="1"/>
</dbReference>
<dbReference type="HOGENOM" id="CLU_024414_0_0_1"/>
<feature type="region of interest" description="Disordered" evidence="5">
    <location>
        <begin position="92"/>
        <end position="152"/>
    </location>
</feature>
<dbReference type="SUPFAM" id="SSF55785">
    <property type="entry name" value="PYP-like sensor domain (PAS domain)"/>
    <property type="match status" value="1"/>
</dbReference>
<dbReference type="InParanoid" id="F0XU66"/>
<sequence>MSEGQPPAMPAAAATDLYGFGGAVDRANQMVDGDATPRPNAAFTGSQDEAMMLLFDDPSSFFGGFFEDFQQAPASPTAATDTMPTTISLHMLPPTAFDNDNDGSSPTTAESNGSGSSTLLVRPAVSAIEGPGAGPQPATEFEQQGPAASGSALAEFTRRKNWPAKIVEELRDLLMVIDPNGRIRYVTARLPELLGYSHTEAVGQMLTDLVHVDDRFVFMSELNACIANAALLRLYCRIRRRDGSYAVVETVGHAHIAESRFAPNPANQSAFCQAVFLMLRPYPTKNASLLDSFLEHKMENERLRRRIDDIRHEEASEDHDIHMHSHGHNHNHGNHDSHDHRDGHSRAHSLSSLWRHSIGSRSDLATSDAGAGVLSMQMAPPPHPMSMGTSTSLNNAALTRENLEGIAARRPDSLRDKMERYKGVTATAAPSNGSTAAPGGSGEKTARQAGPMGTATHADTIEMLTGLRYQEGERSKGLSTGNRSPQLVKGDVGIAFSLNRDQRAGEKKKKMRLAEEYVCTDCGTLESPEWRKGPNGPKTLCNACGLRWAKKEKKEKKREQLAETAVGPQSPTRNRE</sequence>
<evidence type="ECO:0000313" key="9">
    <source>
        <dbReference type="Proteomes" id="UP000007796"/>
    </source>
</evidence>
<dbReference type="GO" id="GO:0006355">
    <property type="term" value="P:regulation of DNA-templated transcription"/>
    <property type="evidence" value="ECO:0007669"/>
    <property type="project" value="InterPro"/>
</dbReference>
<feature type="domain" description="GATA-type" evidence="7">
    <location>
        <begin position="513"/>
        <end position="546"/>
    </location>
</feature>
<evidence type="ECO:0000256" key="5">
    <source>
        <dbReference type="SAM" id="MobiDB-lite"/>
    </source>
</evidence>
<keyword evidence="1" id="KW-0479">Metal-binding</keyword>
<dbReference type="PROSITE" id="PS50112">
    <property type="entry name" value="PAS"/>
    <property type="match status" value="1"/>
</dbReference>
<gene>
    <name evidence="8" type="ORF">CMQ_4407</name>
</gene>
<dbReference type="InterPro" id="IPR013088">
    <property type="entry name" value="Znf_NHR/GATA"/>
</dbReference>
<dbReference type="RefSeq" id="XP_014168038.1">
    <property type="nucleotide sequence ID" value="XM_014312563.1"/>
</dbReference>
<evidence type="ECO:0000256" key="3">
    <source>
        <dbReference type="ARBA" id="ARBA00022833"/>
    </source>
</evidence>
<dbReference type="eggNOG" id="KOG1601">
    <property type="taxonomic scope" value="Eukaryota"/>
</dbReference>
<dbReference type="Proteomes" id="UP000007796">
    <property type="component" value="Unassembled WGS sequence"/>
</dbReference>
<accession>F0XU66</accession>
<dbReference type="InterPro" id="IPR000014">
    <property type="entry name" value="PAS"/>
</dbReference>
<keyword evidence="2 4" id="KW-0863">Zinc-finger</keyword>
<dbReference type="InterPro" id="IPR035965">
    <property type="entry name" value="PAS-like_dom_sf"/>
</dbReference>
<organism evidence="9">
    <name type="scientific">Grosmannia clavigera (strain kw1407 / UAMH 11150)</name>
    <name type="common">Blue stain fungus</name>
    <name type="synonym">Graphiocladiella clavigera</name>
    <dbReference type="NCBI Taxonomy" id="655863"/>
    <lineage>
        <taxon>Eukaryota</taxon>
        <taxon>Fungi</taxon>
        <taxon>Dikarya</taxon>
        <taxon>Ascomycota</taxon>
        <taxon>Pezizomycotina</taxon>
        <taxon>Sordariomycetes</taxon>
        <taxon>Sordariomycetidae</taxon>
        <taxon>Ophiostomatales</taxon>
        <taxon>Ophiostomataceae</taxon>
        <taxon>Leptographium</taxon>
    </lineage>
</organism>
<proteinExistence type="predicted"/>
<dbReference type="PROSITE" id="PS00344">
    <property type="entry name" value="GATA_ZN_FINGER_1"/>
    <property type="match status" value="1"/>
</dbReference>
<dbReference type="CDD" id="cd00130">
    <property type="entry name" value="PAS"/>
    <property type="match status" value="1"/>
</dbReference>
<evidence type="ECO:0000259" key="7">
    <source>
        <dbReference type="PROSITE" id="PS50114"/>
    </source>
</evidence>
<feature type="region of interest" description="Disordered" evidence="5">
    <location>
        <begin position="553"/>
        <end position="576"/>
    </location>
</feature>
<dbReference type="InterPro" id="IPR052138">
    <property type="entry name" value="GATA_ZnFinger_Domain"/>
</dbReference>
<feature type="region of interest" description="Disordered" evidence="5">
    <location>
        <begin position="426"/>
        <end position="451"/>
    </location>
</feature>
<feature type="region of interest" description="Disordered" evidence="5">
    <location>
        <begin position="322"/>
        <end position="348"/>
    </location>
</feature>
<dbReference type="GeneID" id="25977615"/>
<feature type="domain" description="PAS" evidence="6">
    <location>
        <begin position="159"/>
        <end position="229"/>
    </location>
</feature>
<dbReference type="NCBIfam" id="TIGR00229">
    <property type="entry name" value="sensory_box"/>
    <property type="match status" value="1"/>
</dbReference>
<keyword evidence="3" id="KW-0862">Zinc</keyword>
<evidence type="ECO:0000256" key="4">
    <source>
        <dbReference type="PROSITE-ProRule" id="PRU00094"/>
    </source>
</evidence>
<dbReference type="GO" id="GO:0008270">
    <property type="term" value="F:zinc ion binding"/>
    <property type="evidence" value="ECO:0007669"/>
    <property type="project" value="UniProtKB-KW"/>
</dbReference>
<evidence type="ECO:0000259" key="6">
    <source>
        <dbReference type="PROSITE" id="PS50112"/>
    </source>
</evidence>
<dbReference type="AlphaFoldDB" id="F0XU66"/>
<dbReference type="Gene3D" id="3.30.450.20">
    <property type="entry name" value="PAS domain"/>
    <property type="match status" value="1"/>
</dbReference>
<dbReference type="OrthoDB" id="2162994at2759"/>
<dbReference type="EMBL" id="GL630006">
    <property type="protein sequence ID" value="EFW98555.1"/>
    <property type="molecule type" value="Genomic_DNA"/>
</dbReference>
<dbReference type="Pfam" id="PF08447">
    <property type="entry name" value="PAS_3"/>
    <property type="match status" value="1"/>
</dbReference>
<feature type="compositionally biased region" description="Polar residues" evidence="5">
    <location>
        <begin position="567"/>
        <end position="576"/>
    </location>
</feature>
<protein>
    <submittedName>
        <fullName evidence="8">Gata transcription factor</fullName>
    </submittedName>
</protein>
<dbReference type="SMART" id="SM00401">
    <property type="entry name" value="ZnF_GATA"/>
    <property type="match status" value="1"/>
</dbReference>
<dbReference type="SMART" id="SM00091">
    <property type="entry name" value="PAS"/>
    <property type="match status" value="1"/>
</dbReference>
<dbReference type="STRING" id="655863.F0XU66"/>
<dbReference type="PANTHER" id="PTHR47255:SF4">
    <property type="entry name" value="GATA ZINC FINGER DOMAIN-CONTAINING PROTEIN 12"/>
    <property type="match status" value="1"/>
</dbReference>
<keyword evidence="9" id="KW-1185">Reference proteome</keyword>
<dbReference type="InterPro" id="IPR013655">
    <property type="entry name" value="PAS_fold_3"/>
</dbReference>
<reference evidence="8 9" key="1">
    <citation type="journal article" date="2011" name="Proc. Natl. Acad. Sci. U.S.A.">
        <title>Genome and transcriptome analyses of the mountain pine beetle-fungal symbiont Grosmannia clavigera, a lodgepole pine pathogen.</title>
        <authorList>
            <person name="DiGuistini S."/>
            <person name="Wang Y."/>
            <person name="Liao N.Y."/>
            <person name="Taylor G."/>
            <person name="Tanguay P."/>
            <person name="Feau N."/>
            <person name="Henrissat B."/>
            <person name="Chan S.K."/>
            <person name="Hesse-Orce U."/>
            <person name="Alamouti S.M."/>
            <person name="Tsui C.K.M."/>
            <person name="Docking R.T."/>
            <person name="Levasseur A."/>
            <person name="Haridas S."/>
            <person name="Robertson G."/>
            <person name="Birol I."/>
            <person name="Holt R.A."/>
            <person name="Marra M.A."/>
            <person name="Hamelin R.C."/>
            <person name="Hirst M."/>
            <person name="Jones S.J.M."/>
            <person name="Bohlmann J."/>
            <person name="Breuil C."/>
        </authorList>
    </citation>
    <scope>NUCLEOTIDE SEQUENCE [LARGE SCALE GENOMIC DNA]</scope>
    <source>
        <strain evidence="9">kw1407 / UAMH 11150</strain>
    </source>
</reference>
<evidence type="ECO:0000313" key="8">
    <source>
        <dbReference type="EMBL" id="EFW98555.1"/>
    </source>
</evidence>